<evidence type="ECO:0000256" key="12">
    <source>
        <dbReference type="ARBA" id="ARBA00023242"/>
    </source>
</evidence>
<dbReference type="InterPro" id="IPR058643">
    <property type="entry name" value="BRE1-like_CC"/>
</dbReference>
<dbReference type="GO" id="GO:0061630">
    <property type="term" value="F:ubiquitin protein ligase activity"/>
    <property type="evidence" value="ECO:0007669"/>
    <property type="project" value="UniProtKB-EC"/>
</dbReference>
<dbReference type="GO" id="GO:0008270">
    <property type="term" value="F:zinc ion binding"/>
    <property type="evidence" value="ECO:0007669"/>
    <property type="project" value="UniProtKB-KW"/>
</dbReference>
<comment type="pathway">
    <text evidence="3 15">Protein modification; protein ubiquitination.</text>
</comment>
<dbReference type="PROSITE" id="PS50089">
    <property type="entry name" value="ZF_RING_2"/>
    <property type="match status" value="1"/>
</dbReference>
<dbReference type="GO" id="GO:0016567">
    <property type="term" value="P:protein ubiquitination"/>
    <property type="evidence" value="ECO:0007669"/>
    <property type="project" value="UniProtKB-UniRule"/>
</dbReference>
<keyword evidence="10 15" id="KW-0156">Chromatin regulator</keyword>
<evidence type="ECO:0000256" key="10">
    <source>
        <dbReference type="ARBA" id="ARBA00022853"/>
    </source>
</evidence>
<dbReference type="InParanoid" id="A0A369JZ64"/>
<comment type="similarity">
    <text evidence="4 15">Belongs to the BRE1 family.</text>
</comment>
<name>A0A369JZ64_HYPMA</name>
<comment type="catalytic activity">
    <reaction evidence="1 15">
        <text>S-ubiquitinyl-[E2 ubiquitin-conjugating enzyme]-L-cysteine + [acceptor protein]-L-lysine = [E2 ubiquitin-conjugating enzyme]-L-cysteine + N(6)-ubiquitinyl-[acceptor protein]-L-lysine.</text>
        <dbReference type="EC" id="2.3.2.27"/>
    </reaction>
</comment>
<dbReference type="EMBL" id="LUEZ02000041">
    <property type="protein sequence ID" value="RDB24923.1"/>
    <property type="molecule type" value="Genomic_DNA"/>
</dbReference>
<dbReference type="InterPro" id="IPR013083">
    <property type="entry name" value="Znf_RING/FYVE/PHD"/>
</dbReference>
<evidence type="ECO:0000256" key="7">
    <source>
        <dbReference type="ARBA" id="ARBA00022771"/>
    </source>
</evidence>
<feature type="region of interest" description="Disordered" evidence="17">
    <location>
        <begin position="1"/>
        <end position="43"/>
    </location>
</feature>
<evidence type="ECO:0000256" key="9">
    <source>
        <dbReference type="ARBA" id="ARBA00022833"/>
    </source>
</evidence>
<dbReference type="PANTHER" id="PTHR23163">
    <property type="entry name" value="RING FINGER PROTEIN-RELATED"/>
    <property type="match status" value="1"/>
</dbReference>
<dbReference type="STRING" id="39966.A0A369JZ64"/>
<keyword evidence="9 15" id="KW-0862">Zinc</keyword>
<feature type="compositionally biased region" description="Polar residues" evidence="17">
    <location>
        <begin position="22"/>
        <end position="33"/>
    </location>
</feature>
<keyword evidence="5 15" id="KW-0808">Transferase</keyword>
<evidence type="ECO:0000256" key="15">
    <source>
        <dbReference type="RuleBase" id="RU365038"/>
    </source>
</evidence>
<feature type="compositionally biased region" description="Basic and acidic residues" evidence="17">
    <location>
        <begin position="223"/>
        <end position="240"/>
    </location>
</feature>
<feature type="coiled-coil region" evidence="16">
    <location>
        <begin position="263"/>
        <end position="297"/>
    </location>
</feature>
<feature type="coiled-coil region" evidence="16">
    <location>
        <begin position="456"/>
        <end position="514"/>
    </location>
</feature>
<dbReference type="UniPathway" id="UPA00143"/>
<accession>A0A369JZ64</accession>
<sequence length="801" mass="90983">MKRPFTDEEDTPTAKKRVLTGPNGSPHVNGSASEQEEPTEGDNLELFRKEAIFRRMRHYSREHERSQSRIAELERRKHTCEAGLAAMSACWSQLLGTIRLLVKPEDMPEVKDDMFDFTVHIRDNAKPDFAKTLKENMNATQTLVTKLVRAGDLQGASPASDALKECQKATTECIALRSQIDIMHVKLQETEAQKDEYHAALVAAENRFDRLRSKTVQAIQSRAVEKKPEVKEESTEEPQRKPSSPESRNSPVHGNGICDPVELDVLRELVASREAKIAELERQAAVFRDEKTLLESEIKQPSFETIVSNPHYKILLEHSATLQATATENRTQVTRLMDELKNLKAHRKEWEEGVYAAANQSNVELRNMMAKRDAENARLRDQREQQAAEITERKQKDHVKIASLQEFKALADSRGERIAVLESDLRRHKAQLAANAGNEELMMFFANGSLEEAAYIESLKDRVSSAENRVAALEQTLSISQDDNPNVVEHMKAEADALQKLSQAEAQLARYKTVYGDPSTLPPNESILADQLKLKEDEIQKLRLLDIQHTQAQTSLYAELDKLSAAWEALDRQVKSKVFELSGLEERLQKSGLDKAKSDNKFFAAMRDKEAIESERKNLVRNMEKQVKVVEKLVDTEKNLSSQLSALEKELSLQKSINDAQAHKLEMLAGDVAQWTGRAEGEKKKVSDMRGSIVARERAVDALEKQLWKQEADFIRARKELEHKRTETASTHPEDKEAEHLMKILKCSVCKQTFRNTVITKCMHTFCRECVDARISTRQRKCPACNVPFSQSDVLYGMYFQ</sequence>
<evidence type="ECO:0000313" key="19">
    <source>
        <dbReference type="EMBL" id="RDB24923.1"/>
    </source>
</evidence>
<evidence type="ECO:0000256" key="6">
    <source>
        <dbReference type="ARBA" id="ARBA00022723"/>
    </source>
</evidence>
<evidence type="ECO:0000256" key="11">
    <source>
        <dbReference type="ARBA" id="ARBA00023054"/>
    </source>
</evidence>
<feature type="compositionally biased region" description="Polar residues" evidence="17">
    <location>
        <begin position="241"/>
        <end position="252"/>
    </location>
</feature>
<dbReference type="Gene3D" id="3.30.40.10">
    <property type="entry name" value="Zinc/RING finger domain, C3HC4 (zinc finger)"/>
    <property type="match status" value="1"/>
</dbReference>
<protein>
    <recommendedName>
        <fullName evidence="15">E3 ubiquitin protein ligase</fullName>
        <ecNumber evidence="15">2.3.2.27</ecNumber>
    </recommendedName>
</protein>
<dbReference type="Pfam" id="PF00097">
    <property type="entry name" value="zf-C3HC4"/>
    <property type="match status" value="1"/>
</dbReference>
<dbReference type="InterPro" id="IPR001841">
    <property type="entry name" value="Znf_RING"/>
</dbReference>
<dbReference type="EC" id="2.3.2.27" evidence="15"/>
<proteinExistence type="inferred from homology"/>
<evidence type="ECO:0000256" key="2">
    <source>
        <dbReference type="ARBA" id="ARBA00004123"/>
    </source>
</evidence>
<dbReference type="InterPro" id="IPR018957">
    <property type="entry name" value="Znf_C3HC4_RING-type"/>
</dbReference>
<evidence type="ECO:0000256" key="17">
    <source>
        <dbReference type="SAM" id="MobiDB-lite"/>
    </source>
</evidence>
<comment type="caution">
    <text evidence="19">The sequence shown here is derived from an EMBL/GenBank/DDBJ whole genome shotgun (WGS) entry which is preliminary data.</text>
</comment>
<evidence type="ECO:0000256" key="4">
    <source>
        <dbReference type="ARBA" id="ARBA00005555"/>
    </source>
</evidence>
<reference evidence="19" key="1">
    <citation type="submission" date="2018-04" db="EMBL/GenBank/DDBJ databases">
        <title>Whole genome sequencing of Hypsizygus marmoreus.</title>
        <authorList>
            <person name="Choi I.-G."/>
            <person name="Min B."/>
            <person name="Kim J.-G."/>
            <person name="Kim S."/>
            <person name="Oh Y.-L."/>
            <person name="Kong W.-S."/>
            <person name="Park H."/>
            <person name="Jeong J."/>
            <person name="Song E.-S."/>
        </authorList>
    </citation>
    <scope>NUCLEOTIDE SEQUENCE [LARGE SCALE GENOMIC DNA]</scope>
    <source>
        <strain evidence="19">51987-8</strain>
    </source>
</reference>
<dbReference type="FunCoup" id="A0A369JZ64">
    <property type="interactions" value="250"/>
</dbReference>
<evidence type="ECO:0000256" key="13">
    <source>
        <dbReference type="ARBA" id="ARBA00059679"/>
    </source>
</evidence>
<gene>
    <name evidence="19" type="primary">BRE1</name>
    <name evidence="19" type="ORF">Hypma_007730</name>
</gene>
<dbReference type="SMART" id="SM00184">
    <property type="entry name" value="RING"/>
    <property type="match status" value="1"/>
</dbReference>
<evidence type="ECO:0000313" key="20">
    <source>
        <dbReference type="Proteomes" id="UP000076154"/>
    </source>
</evidence>
<comment type="function">
    <text evidence="13">E3 ubiquitin-protein ligase that mediates monoubiquitination of histone H2B to form H2BK123ub1. H2BK123ub1 gives a specific tag for epigenetic transcriptional activation and is also a prerequisite for H3K4me and H3K79me formation.</text>
</comment>
<dbReference type="GO" id="GO:0006325">
    <property type="term" value="P:chromatin organization"/>
    <property type="evidence" value="ECO:0007669"/>
    <property type="project" value="UniProtKB-KW"/>
</dbReference>
<dbReference type="PROSITE" id="PS00518">
    <property type="entry name" value="ZF_RING_1"/>
    <property type="match status" value="1"/>
</dbReference>
<keyword evidence="20" id="KW-1185">Reference proteome</keyword>
<dbReference type="PANTHER" id="PTHR23163:SF0">
    <property type="entry name" value="E3 UBIQUITIN-PROTEIN LIGASE BRE1"/>
    <property type="match status" value="1"/>
</dbReference>
<evidence type="ECO:0000256" key="8">
    <source>
        <dbReference type="ARBA" id="ARBA00022786"/>
    </source>
</evidence>
<dbReference type="AlphaFoldDB" id="A0A369JZ64"/>
<comment type="subcellular location">
    <subcellularLocation>
        <location evidence="2 15">Nucleus</location>
    </subcellularLocation>
</comment>
<dbReference type="Pfam" id="PF26095">
    <property type="entry name" value="CC_Bre1"/>
    <property type="match status" value="1"/>
</dbReference>
<feature type="region of interest" description="Disordered" evidence="17">
    <location>
        <begin position="219"/>
        <end position="257"/>
    </location>
</feature>
<evidence type="ECO:0000256" key="1">
    <source>
        <dbReference type="ARBA" id="ARBA00000900"/>
    </source>
</evidence>
<feature type="coiled-coil region" evidence="16">
    <location>
        <begin position="187"/>
        <end position="214"/>
    </location>
</feature>
<dbReference type="OrthoDB" id="10266039at2759"/>
<evidence type="ECO:0000256" key="3">
    <source>
        <dbReference type="ARBA" id="ARBA00004906"/>
    </source>
</evidence>
<dbReference type="Pfam" id="PF08647">
    <property type="entry name" value="BRE1"/>
    <property type="match status" value="1"/>
</dbReference>
<keyword evidence="6 15" id="KW-0479">Metal-binding</keyword>
<keyword evidence="12 15" id="KW-0539">Nucleus</keyword>
<feature type="coiled-coil region" evidence="16">
    <location>
        <begin position="620"/>
        <end position="650"/>
    </location>
</feature>
<dbReference type="InterPro" id="IPR017907">
    <property type="entry name" value="Znf_RING_CS"/>
</dbReference>
<feature type="compositionally biased region" description="Acidic residues" evidence="17">
    <location>
        <begin position="34"/>
        <end position="43"/>
    </location>
</feature>
<evidence type="ECO:0000256" key="14">
    <source>
        <dbReference type="PROSITE-ProRule" id="PRU00175"/>
    </source>
</evidence>
<dbReference type="SUPFAM" id="SSF57850">
    <property type="entry name" value="RING/U-box"/>
    <property type="match status" value="1"/>
</dbReference>
<feature type="domain" description="RING-type" evidence="18">
    <location>
        <begin position="747"/>
        <end position="786"/>
    </location>
</feature>
<dbReference type="GO" id="GO:0033503">
    <property type="term" value="C:HULC complex"/>
    <property type="evidence" value="ECO:0007669"/>
    <property type="project" value="TreeGrafter"/>
</dbReference>
<dbReference type="CDD" id="cd16499">
    <property type="entry name" value="RING-HC_Bre1-like"/>
    <property type="match status" value="1"/>
</dbReference>
<feature type="coiled-coil region" evidence="16">
    <location>
        <begin position="333"/>
        <end position="396"/>
    </location>
</feature>
<evidence type="ECO:0000259" key="18">
    <source>
        <dbReference type="PROSITE" id="PS50089"/>
    </source>
</evidence>
<keyword evidence="11 15" id="KW-0175">Coiled coil</keyword>
<organism evidence="19 20">
    <name type="scientific">Hypsizygus marmoreus</name>
    <name type="common">White beech mushroom</name>
    <name type="synonym">Agaricus marmoreus</name>
    <dbReference type="NCBI Taxonomy" id="39966"/>
    <lineage>
        <taxon>Eukaryota</taxon>
        <taxon>Fungi</taxon>
        <taxon>Dikarya</taxon>
        <taxon>Basidiomycota</taxon>
        <taxon>Agaricomycotina</taxon>
        <taxon>Agaricomycetes</taxon>
        <taxon>Agaricomycetidae</taxon>
        <taxon>Agaricales</taxon>
        <taxon>Tricholomatineae</taxon>
        <taxon>Lyophyllaceae</taxon>
        <taxon>Hypsizygus</taxon>
    </lineage>
</organism>
<dbReference type="Proteomes" id="UP000076154">
    <property type="component" value="Unassembled WGS sequence"/>
</dbReference>
<keyword evidence="7 14" id="KW-0863">Zinc-finger</keyword>
<dbReference type="GO" id="GO:0005634">
    <property type="term" value="C:nucleus"/>
    <property type="evidence" value="ECO:0007669"/>
    <property type="project" value="UniProtKB-SubCell"/>
</dbReference>
<dbReference type="InterPro" id="IPR013956">
    <property type="entry name" value="E3_ubiquit_lig_Bre1"/>
</dbReference>
<evidence type="ECO:0000256" key="16">
    <source>
        <dbReference type="SAM" id="Coils"/>
    </source>
</evidence>
<evidence type="ECO:0000256" key="5">
    <source>
        <dbReference type="ARBA" id="ARBA00022679"/>
    </source>
</evidence>
<keyword evidence="8 15" id="KW-0833">Ubl conjugation pathway</keyword>